<gene>
    <name evidence="3" type="ORF">K469DRAFT_755370</name>
</gene>
<sequence>MLPHDRLAVAELVLYGGTALPAALWLWVREGWRRLEWLFVFTLATLRIIGSILQLKQPDNGPPSSVTSIAILNGIGLSPLLCIMLMLVHRLCKTADHQRLAKIAILLHALILGALPLLIVGVLKLFKAGDGKTIGRILAAIGLAIFLQVYLAQTLVAVYAYTTSSLLKKKPFSFLSIAVLAMAPLILLRLIYSALSFFVTSSKTFNPVTGSLTAQVIMSIVPENAVTLIAVAWGLLHTEQTPKNQYSNAYELSR</sequence>
<reference evidence="3" key="1">
    <citation type="journal article" date="2020" name="Stud. Mycol.">
        <title>101 Dothideomycetes genomes: a test case for predicting lifestyles and emergence of pathogens.</title>
        <authorList>
            <person name="Haridas S."/>
            <person name="Albert R."/>
            <person name="Binder M."/>
            <person name="Bloem J."/>
            <person name="Labutti K."/>
            <person name="Salamov A."/>
            <person name="Andreopoulos B."/>
            <person name="Baker S."/>
            <person name="Barry K."/>
            <person name="Bills G."/>
            <person name="Bluhm B."/>
            <person name="Cannon C."/>
            <person name="Castanera R."/>
            <person name="Culley D."/>
            <person name="Daum C."/>
            <person name="Ezra D."/>
            <person name="Gonzalez J."/>
            <person name="Henrissat B."/>
            <person name="Kuo A."/>
            <person name="Liang C."/>
            <person name="Lipzen A."/>
            <person name="Lutzoni F."/>
            <person name="Magnuson J."/>
            <person name="Mondo S."/>
            <person name="Nolan M."/>
            <person name="Ohm R."/>
            <person name="Pangilinan J."/>
            <person name="Park H.-J."/>
            <person name="Ramirez L."/>
            <person name="Alfaro M."/>
            <person name="Sun H."/>
            <person name="Tritt A."/>
            <person name="Yoshinaga Y."/>
            <person name="Zwiers L.-H."/>
            <person name="Turgeon B."/>
            <person name="Goodwin S."/>
            <person name="Spatafora J."/>
            <person name="Crous P."/>
            <person name="Grigoriev I."/>
        </authorList>
    </citation>
    <scope>NUCLEOTIDE SEQUENCE</scope>
    <source>
        <strain evidence="3">CBS 207.26</strain>
    </source>
</reference>
<keyword evidence="4" id="KW-1185">Reference proteome</keyword>
<accession>A0A6A6DBU5</accession>
<dbReference type="PANTHER" id="PTHR42109:SF2">
    <property type="entry name" value="INTEGRAL MEMBRANE PROTEIN"/>
    <property type="match status" value="1"/>
</dbReference>
<evidence type="ECO:0000313" key="4">
    <source>
        <dbReference type="Proteomes" id="UP000800200"/>
    </source>
</evidence>
<keyword evidence="1" id="KW-0812">Transmembrane</keyword>
<dbReference type="EMBL" id="ML994696">
    <property type="protein sequence ID" value="KAF2177014.1"/>
    <property type="molecule type" value="Genomic_DNA"/>
</dbReference>
<protein>
    <recommendedName>
        <fullName evidence="2">DUF7702 domain-containing protein</fullName>
    </recommendedName>
</protein>
<feature type="transmembrane region" description="Helical" evidence="1">
    <location>
        <begin position="212"/>
        <end position="236"/>
    </location>
</feature>
<name>A0A6A6DBU5_9PEZI</name>
<keyword evidence="1" id="KW-1133">Transmembrane helix</keyword>
<proteinExistence type="predicted"/>
<feature type="transmembrane region" description="Helical" evidence="1">
    <location>
        <begin position="172"/>
        <end position="192"/>
    </location>
</feature>
<feature type="domain" description="DUF7702" evidence="2">
    <location>
        <begin position="4"/>
        <end position="237"/>
    </location>
</feature>
<feature type="transmembrane region" description="Helical" evidence="1">
    <location>
        <begin position="35"/>
        <end position="55"/>
    </location>
</feature>
<feature type="transmembrane region" description="Helical" evidence="1">
    <location>
        <begin position="67"/>
        <end position="88"/>
    </location>
</feature>
<evidence type="ECO:0000256" key="1">
    <source>
        <dbReference type="SAM" id="Phobius"/>
    </source>
</evidence>
<dbReference type="AlphaFoldDB" id="A0A6A6DBU5"/>
<keyword evidence="1" id="KW-0472">Membrane</keyword>
<organism evidence="3 4">
    <name type="scientific">Zopfia rhizophila CBS 207.26</name>
    <dbReference type="NCBI Taxonomy" id="1314779"/>
    <lineage>
        <taxon>Eukaryota</taxon>
        <taxon>Fungi</taxon>
        <taxon>Dikarya</taxon>
        <taxon>Ascomycota</taxon>
        <taxon>Pezizomycotina</taxon>
        <taxon>Dothideomycetes</taxon>
        <taxon>Dothideomycetes incertae sedis</taxon>
        <taxon>Zopfiaceae</taxon>
        <taxon>Zopfia</taxon>
    </lineage>
</organism>
<dbReference type="PANTHER" id="PTHR42109">
    <property type="entry name" value="UNPLACED GENOMIC SCAFFOLD UM_SCAF_CONTIG_1.265, WHOLE GENOME SHOTGUN SEQUENCE"/>
    <property type="match status" value="1"/>
</dbReference>
<feature type="transmembrane region" description="Helical" evidence="1">
    <location>
        <begin position="137"/>
        <end position="160"/>
    </location>
</feature>
<evidence type="ECO:0000313" key="3">
    <source>
        <dbReference type="EMBL" id="KAF2177014.1"/>
    </source>
</evidence>
<feature type="transmembrane region" description="Helical" evidence="1">
    <location>
        <begin position="100"/>
        <end position="125"/>
    </location>
</feature>
<dbReference type="Pfam" id="PF24800">
    <property type="entry name" value="DUF7702"/>
    <property type="match status" value="1"/>
</dbReference>
<evidence type="ECO:0000259" key="2">
    <source>
        <dbReference type="Pfam" id="PF24800"/>
    </source>
</evidence>
<dbReference type="InterPro" id="IPR056119">
    <property type="entry name" value="DUF7702"/>
</dbReference>
<dbReference type="OrthoDB" id="2560628at2759"/>
<feature type="transmembrane region" description="Helical" evidence="1">
    <location>
        <begin position="12"/>
        <end position="28"/>
    </location>
</feature>
<dbReference type="Proteomes" id="UP000800200">
    <property type="component" value="Unassembled WGS sequence"/>
</dbReference>